<protein>
    <submittedName>
        <fullName evidence="2">Uncharacterized protein</fullName>
    </submittedName>
</protein>
<comment type="caution">
    <text evidence="2">The sequence shown here is derived from an EMBL/GenBank/DDBJ whole genome shotgun (WGS) entry which is preliminary data.</text>
</comment>
<dbReference type="Proteomes" id="UP000317650">
    <property type="component" value="Chromosome 1"/>
</dbReference>
<dbReference type="EMBL" id="PYDT01000004">
    <property type="protein sequence ID" value="THU64944.1"/>
    <property type="molecule type" value="Genomic_DNA"/>
</dbReference>
<reference evidence="2 3" key="1">
    <citation type="journal article" date="2019" name="Nat. Plants">
        <title>Genome sequencing of Musa balbisiana reveals subgenome evolution and function divergence in polyploid bananas.</title>
        <authorList>
            <person name="Yao X."/>
        </authorList>
    </citation>
    <scope>NUCLEOTIDE SEQUENCE [LARGE SCALE GENOMIC DNA]</scope>
    <source>
        <strain evidence="3">cv. DH-PKW</strain>
        <tissue evidence="2">Leaves</tissue>
    </source>
</reference>
<organism evidence="2 3">
    <name type="scientific">Musa balbisiana</name>
    <name type="common">Banana</name>
    <dbReference type="NCBI Taxonomy" id="52838"/>
    <lineage>
        <taxon>Eukaryota</taxon>
        <taxon>Viridiplantae</taxon>
        <taxon>Streptophyta</taxon>
        <taxon>Embryophyta</taxon>
        <taxon>Tracheophyta</taxon>
        <taxon>Spermatophyta</taxon>
        <taxon>Magnoliopsida</taxon>
        <taxon>Liliopsida</taxon>
        <taxon>Zingiberales</taxon>
        <taxon>Musaceae</taxon>
        <taxon>Musa</taxon>
    </lineage>
</organism>
<feature type="region of interest" description="Disordered" evidence="1">
    <location>
        <begin position="1"/>
        <end position="27"/>
    </location>
</feature>
<dbReference type="AlphaFoldDB" id="A0A4S8JS63"/>
<proteinExistence type="predicted"/>
<evidence type="ECO:0000313" key="2">
    <source>
        <dbReference type="EMBL" id="THU64944.1"/>
    </source>
</evidence>
<evidence type="ECO:0000313" key="3">
    <source>
        <dbReference type="Proteomes" id="UP000317650"/>
    </source>
</evidence>
<sequence length="94" mass="10709">MNESRSYPSLPFLPRPSVRLTGQDEEISDSPETGVAIANLRFYSYRLLSPRSHSRFHLVISMIEGRIRPISKIEAHPYISKLDEASAYLAWVSC</sequence>
<name>A0A4S8JS63_MUSBA</name>
<gene>
    <name evidence="2" type="ORF">C4D60_Mb01t31850</name>
</gene>
<evidence type="ECO:0000256" key="1">
    <source>
        <dbReference type="SAM" id="MobiDB-lite"/>
    </source>
</evidence>
<accession>A0A4S8JS63</accession>
<keyword evidence="3" id="KW-1185">Reference proteome</keyword>